<feature type="binding site" evidence="7">
    <location>
        <position position="127"/>
    </location>
    <ligand>
        <name>ATP</name>
        <dbReference type="ChEBI" id="CHEBI:30616"/>
    </ligand>
</feature>
<keyword evidence="4 7" id="KW-0418">Kinase</keyword>
<evidence type="ECO:0000256" key="2">
    <source>
        <dbReference type="ARBA" id="ARBA00022679"/>
    </source>
</evidence>
<keyword evidence="3 7" id="KW-0547">Nucleotide-binding</keyword>
<dbReference type="CDD" id="cd00464">
    <property type="entry name" value="SK"/>
    <property type="match status" value="1"/>
</dbReference>
<sequence length="175" mass="19453">MENNSVKDNIVLIGMPGTGKSTVGILLAKALGKDFVDSDILIQVREGKTLQQIMDENDYLHLRDIEESVLTSIDGHHLVIATGGSAVYSEAAMNHLRHHGIIIYLDTPLPELRQRITDYDTRGIARRPNQSFEELYAERTALYRRYADITVSTGNASAEEVLNSTRQSLTDRSGP</sequence>
<dbReference type="GO" id="GO:0005829">
    <property type="term" value="C:cytosol"/>
    <property type="evidence" value="ECO:0007669"/>
    <property type="project" value="TreeGrafter"/>
</dbReference>
<dbReference type="SUPFAM" id="SSF52540">
    <property type="entry name" value="P-loop containing nucleoside triphosphate hydrolases"/>
    <property type="match status" value="1"/>
</dbReference>
<evidence type="ECO:0000256" key="7">
    <source>
        <dbReference type="HAMAP-Rule" id="MF_00109"/>
    </source>
</evidence>
<dbReference type="InterPro" id="IPR000623">
    <property type="entry name" value="Shikimate_kinase/TSH1"/>
</dbReference>
<dbReference type="EC" id="2.7.1.71" evidence="7"/>
<dbReference type="Pfam" id="PF01202">
    <property type="entry name" value="SKI"/>
    <property type="match status" value="1"/>
</dbReference>
<comment type="subcellular location">
    <subcellularLocation>
        <location evidence="7">Cytoplasm</location>
    </subcellularLocation>
</comment>
<comment type="caution">
    <text evidence="8">The sequence shown here is derived from an EMBL/GenBank/DDBJ whole genome shotgun (WGS) entry which is preliminary data.</text>
</comment>
<reference evidence="8" key="2">
    <citation type="submission" date="2023-08" db="EMBL/GenBank/DDBJ databases">
        <authorList>
            <person name="Luo J."/>
        </authorList>
    </citation>
    <scope>NUCLEOTIDE SEQUENCE</scope>
    <source>
        <strain evidence="8">DSM 25064</strain>
    </source>
</reference>
<dbReference type="GO" id="GO:0004765">
    <property type="term" value="F:shikimate kinase activity"/>
    <property type="evidence" value="ECO:0007669"/>
    <property type="project" value="UniProtKB-UniRule"/>
</dbReference>
<feature type="binding site" evidence="7">
    <location>
        <position position="139"/>
    </location>
    <ligand>
        <name>substrate</name>
    </ligand>
</feature>
<dbReference type="Proteomes" id="UP001178354">
    <property type="component" value="Unassembled WGS sequence"/>
</dbReference>
<feature type="binding site" evidence="7">
    <location>
        <position position="84"/>
    </location>
    <ligand>
        <name>substrate</name>
    </ligand>
</feature>
<dbReference type="Gene3D" id="3.40.50.300">
    <property type="entry name" value="P-loop containing nucleotide triphosphate hydrolases"/>
    <property type="match status" value="1"/>
</dbReference>
<comment type="catalytic activity">
    <reaction evidence="7">
        <text>shikimate + ATP = 3-phosphoshikimate + ADP + H(+)</text>
        <dbReference type="Rhea" id="RHEA:13121"/>
        <dbReference type="ChEBI" id="CHEBI:15378"/>
        <dbReference type="ChEBI" id="CHEBI:30616"/>
        <dbReference type="ChEBI" id="CHEBI:36208"/>
        <dbReference type="ChEBI" id="CHEBI:145989"/>
        <dbReference type="ChEBI" id="CHEBI:456216"/>
        <dbReference type="EC" id="2.7.1.71"/>
    </reaction>
</comment>
<dbReference type="InterPro" id="IPR027417">
    <property type="entry name" value="P-loop_NTPase"/>
</dbReference>
<evidence type="ECO:0000256" key="4">
    <source>
        <dbReference type="ARBA" id="ARBA00022777"/>
    </source>
</evidence>
<evidence type="ECO:0000256" key="5">
    <source>
        <dbReference type="ARBA" id="ARBA00022840"/>
    </source>
</evidence>
<keyword evidence="6 7" id="KW-0057">Aromatic amino acid biosynthesis</keyword>
<comment type="pathway">
    <text evidence="7">Metabolic intermediate biosynthesis; chorismate biosynthesis; chorismate from D-erythrose 4-phosphate and phosphoenolpyruvate: step 5/7.</text>
</comment>
<evidence type="ECO:0000256" key="6">
    <source>
        <dbReference type="ARBA" id="ARBA00023141"/>
    </source>
</evidence>
<feature type="binding site" evidence="7">
    <location>
        <position position="63"/>
    </location>
    <ligand>
        <name>substrate</name>
    </ligand>
</feature>
<evidence type="ECO:0000256" key="3">
    <source>
        <dbReference type="ARBA" id="ARBA00022741"/>
    </source>
</evidence>
<proteinExistence type="inferred from homology"/>
<dbReference type="RefSeq" id="WP_305171101.1">
    <property type="nucleotide sequence ID" value="NZ_JAUUUU010000007.1"/>
</dbReference>
<dbReference type="InterPro" id="IPR031322">
    <property type="entry name" value="Shikimate/glucono_kinase"/>
</dbReference>
<comment type="caution">
    <text evidence="7">Lacks conserved residue(s) required for the propagation of feature annotation.</text>
</comment>
<evidence type="ECO:0000313" key="9">
    <source>
        <dbReference type="Proteomes" id="UP001178354"/>
    </source>
</evidence>
<dbReference type="GO" id="GO:0008652">
    <property type="term" value="P:amino acid biosynthetic process"/>
    <property type="evidence" value="ECO:0007669"/>
    <property type="project" value="UniProtKB-KW"/>
</dbReference>
<keyword evidence="1 7" id="KW-0028">Amino-acid biosynthesis</keyword>
<keyword evidence="2 7" id="KW-0808">Transferase</keyword>
<organism evidence="8 9">
    <name type="scientific">Porticoccus litoralis</name>
    <dbReference type="NCBI Taxonomy" id="434086"/>
    <lineage>
        <taxon>Bacteria</taxon>
        <taxon>Pseudomonadati</taxon>
        <taxon>Pseudomonadota</taxon>
        <taxon>Gammaproteobacteria</taxon>
        <taxon>Cellvibrionales</taxon>
        <taxon>Porticoccaceae</taxon>
        <taxon>Porticoccus</taxon>
    </lineage>
</organism>
<dbReference type="GO" id="GO:0009073">
    <property type="term" value="P:aromatic amino acid family biosynthetic process"/>
    <property type="evidence" value="ECO:0007669"/>
    <property type="project" value="UniProtKB-KW"/>
</dbReference>
<keyword evidence="7" id="KW-0963">Cytoplasm</keyword>
<evidence type="ECO:0000313" key="8">
    <source>
        <dbReference type="EMBL" id="MDP1521436.1"/>
    </source>
</evidence>
<feature type="binding site" evidence="7">
    <location>
        <begin position="17"/>
        <end position="22"/>
    </location>
    <ligand>
        <name>ATP</name>
        <dbReference type="ChEBI" id="CHEBI:30616"/>
    </ligand>
</feature>
<dbReference type="PRINTS" id="PR01100">
    <property type="entry name" value="SHIKIMTKNASE"/>
</dbReference>
<dbReference type="PANTHER" id="PTHR21087:SF16">
    <property type="entry name" value="SHIKIMATE KINASE 1, CHLOROPLASTIC"/>
    <property type="match status" value="1"/>
</dbReference>
<reference evidence="8" key="1">
    <citation type="journal article" date="2010" name="Int. J. Syst. Evol. Microbiol.">
        <title>Porticoccus litoralis gen. nov., sp. nov., a gammaproteobacterium isolated from the Yellow Sea.</title>
        <authorList>
            <person name="Oh H.M."/>
            <person name="Kim H."/>
            <person name="Kim K.M."/>
            <person name="Min G.S."/>
            <person name="Cho J.C."/>
        </authorList>
    </citation>
    <scope>NUCLEOTIDE SEQUENCE</scope>
    <source>
        <strain evidence="8">DSM 25064</strain>
    </source>
</reference>
<gene>
    <name evidence="7" type="primary">aroK</name>
    <name evidence="8" type="ORF">Q8A57_10690</name>
</gene>
<dbReference type="HAMAP" id="MF_00109">
    <property type="entry name" value="Shikimate_kinase"/>
    <property type="match status" value="1"/>
</dbReference>
<dbReference type="GO" id="GO:0000287">
    <property type="term" value="F:magnesium ion binding"/>
    <property type="evidence" value="ECO:0007669"/>
    <property type="project" value="UniProtKB-UniRule"/>
</dbReference>
<evidence type="ECO:0000256" key="1">
    <source>
        <dbReference type="ARBA" id="ARBA00022605"/>
    </source>
</evidence>
<keyword evidence="7" id="KW-0460">Magnesium</keyword>
<accession>A0AAW8B4E2</accession>
<keyword evidence="7" id="KW-0479">Metal-binding</keyword>
<name>A0AAW8B4E2_9GAMM</name>
<comment type="function">
    <text evidence="7">Catalyzes the specific phosphorylation of the 3-hydroxyl group of shikimic acid using ATP as a cosubstrate.</text>
</comment>
<dbReference type="GO" id="GO:0009423">
    <property type="term" value="P:chorismate biosynthetic process"/>
    <property type="evidence" value="ECO:0007669"/>
    <property type="project" value="UniProtKB-UniRule"/>
</dbReference>
<comment type="subunit">
    <text evidence="7">Monomer.</text>
</comment>
<protein>
    <recommendedName>
        <fullName evidence="7">Shikimate kinase</fullName>
        <shortName evidence="7">SK</shortName>
        <ecNumber evidence="7">2.7.1.71</ecNumber>
    </recommendedName>
</protein>
<dbReference type="GO" id="GO:0005524">
    <property type="term" value="F:ATP binding"/>
    <property type="evidence" value="ECO:0007669"/>
    <property type="project" value="UniProtKB-UniRule"/>
</dbReference>
<comment type="similarity">
    <text evidence="7">Belongs to the shikimate kinase family.</text>
</comment>
<dbReference type="AlphaFoldDB" id="A0AAW8B4E2"/>
<feature type="binding site" evidence="7">
    <location>
        <position position="21"/>
    </location>
    <ligand>
        <name>Mg(2+)</name>
        <dbReference type="ChEBI" id="CHEBI:18420"/>
    </ligand>
</feature>
<feature type="binding site" evidence="7">
    <location>
        <position position="39"/>
    </location>
    <ligand>
        <name>substrate</name>
    </ligand>
</feature>
<dbReference type="EMBL" id="JAUUUU010000007">
    <property type="protein sequence ID" value="MDP1521436.1"/>
    <property type="molecule type" value="Genomic_DNA"/>
</dbReference>
<dbReference type="PANTHER" id="PTHR21087">
    <property type="entry name" value="SHIKIMATE KINASE"/>
    <property type="match status" value="1"/>
</dbReference>
<keyword evidence="9" id="KW-1185">Reference proteome</keyword>
<keyword evidence="5 7" id="KW-0067">ATP-binding</keyword>
<comment type="cofactor">
    <cofactor evidence="7">
        <name>Mg(2+)</name>
        <dbReference type="ChEBI" id="CHEBI:18420"/>
    </cofactor>
    <text evidence="7">Binds 1 Mg(2+) ion per subunit.</text>
</comment>